<evidence type="ECO:0000313" key="4">
    <source>
        <dbReference type="Proteomes" id="UP000054985"/>
    </source>
</evidence>
<gene>
    <name evidence="3" type="primary">lys</name>
    <name evidence="2" type="ORF">Lmor_0188</name>
    <name evidence="3" type="ORF">NCTC12239_00029</name>
</gene>
<name>A0A378JRR7_9GAMM</name>
<dbReference type="EMBL" id="LNYN01000005">
    <property type="protein sequence ID" value="KTD39076.1"/>
    <property type="molecule type" value="Genomic_DNA"/>
</dbReference>
<dbReference type="OrthoDB" id="4420885at2"/>
<dbReference type="Proteomes" id="UP000254040">
    <property type="component" value="Unassembled WGS sequence"/>
</dbReference>
<evidence type="ECO:0000313" key="5">
    <source>
        <dbReference type="Proteomes" id="UP000254040"/>
    </source>
</evidence>
<evidence type="ECO:0000313" key="2">
    <source>
        <dbReference type="EMBL" id="KTD39076.1"/>
    </source>
</evidence>
<organism evidence="3 5">
    <name type="scientific">Legionella moravica</name>
    <dbReference type="NCBI Taxonomy" id="39962"/>
    <lineage>
        <taxon>Bacteria</taxon>
        <taxon>Pseudomonadati</taxon>
        <taxon>Pseudomonadota</taxon>
        <taxon>Gammaproteobacteria</taxon>
        <taxon>Legionellales</taxon>
        <taxon>Legionellaceae</taxon>
        <taxon>Legionella</taxon>
    </lineage>
</organism>
<dbReference type="RefSeq" id="WP_035921773.1">
    <property type="nucleotide sequence ID" value="NZ_LNYN01000005.1"/>
</dbReference>
<dbReference type="EC" id="1.5.1.7" evidence="3"/>
<dbReference type="PANTHER" id="PTHR43781">
    <property type="entry name" value="SACCHAROPINE DEHYDROGENASE"/>
    <property type="match status" value="1"/>
</dbReference>
<keyword evidence="4" id="KW-1185">Reference proteome</keyword>
<accession>A0A378JRR7</accession>
<evidence type="ECO:0000259" key="1">
    <source>
        <dbReference type="Pfam" id="PF03435"/>
    </source>
</evidence>
<dbReference type="Pfam" id="PF03435">
    <property type="entry name" value="Sacchrp_dh_NADP"/>
    <property type="match status" value="1"/>
</dbReference>
<protein>
    <submittedName>
        <fullName evidence="3">Saccharopine dehydrogenase</fullName>
        <ecNumber evidence="3">1.3.1.-</ecNumber>
        <ecNumber evidence="3">1.5.1.7</ecNumber>
    </submittedName>
</protein>
<dbReference type="Gene3D" id="3.40.50.720">
    <property type="entry name" value="NAD(P)-binding Rossmann-like Domain"/>
    <property type="match status" value="1"/>
</dbReference>
<evidence type="ECO:0000313" key="3">
    <source>
        <dbReference type="EMBL" id="STX61126.1"/>
    </source>
</evidence>
<sequence length="367" mass="40705">MLQGIAVTKNSNFLIYGSYGYTGSLIAELSVKQGLNPVLGGRNKEQLIRQSNALNLEYRVFDLEDLEQTTKILEDFTAVLHCAGPFINTYSKMVQACLASGTHYVDITGEVQVIEQLMTLNEQAKSAGIMILPGAGFDVVPSDCLARYLESKLPDAIELILAIGFLQKGVKSGSSVSRGTARTMMSGFSEGTLIRENGHLMQSSKNWKMRTFDFGLKKSLTCARISWGDLASAWWSTGIPHIETYMALPRKVIQLHKWINPVKSLFKWAPIQHLIDYKIRRLPEGPSRDERHNSLSKIYGEVINREGIKKAALMTTPNGYELTSIISLVIMKHILAGNAPVGFQTPSTAYTEHLIKEVPEVTLDDVV</sequence>
<dbReference type="InterPro" id="IPR036291">
    <property type="entry name" value="NAD(P)-bd_dom_sf"/>
</dbReference>
<dbReference type="PANTHER" id="PTHR43781:SF1">
    <property type="entry name" value="SACCHAROPINE DEHYDROGENASE"/>
    <property type="match status" value="1"/>
</dbReference>
<dbReference type="Proteomes" id="UP000054985">
    <property type="component" value="Unassembled WGS sequence"/>
</dbReference>
<dbReference type="InterPro" id="IPR005097">
    <property type="entry name" value="Sacchrp_dh_NADP-bd"/>
</dbReference>
<dbReference type="EMBL" id="UGOG01000001">
    <property type="protein sequence ID" value="STX61126.1"/>
    <property type="molecule type" value="Genomic_DNA"/>
</dbReference>
<keyword evidence="3" id="KW-0560">Oxidoreductase</keyword>
<dbReference type="STRING" id="39962.Lmor_0188"/>
<feature type="domain" description="Saccharopine dehydrogenase NADP binding" evidence="1">
    <location>
        <begin position="14"/>
        <end position="132"/>
    </location>
</feature>
<dbReference type="AlphaFoldDB" id="A0A378JRR7"/>
<proteinExistence type="predicted"/>
<dbReference type="GO" id="GO:0004754">
    <property type="term" value="F:saccharopine dehydrogenase (NAD+, L-lysine-forming) activity"/>
    <property type="evidence" value="ECO:0007669"/>
    <property type="project" value="UniProtKB-EC"/>
</dbReference>
<dbReference type="SUPFAM" id="SSF51735">
    <property type="entry name" value="NAD(P)-binding Rossmann-fold domains"/>
    <property type="match status" value="1"/>
</dbReference>
<reference evidence="3 5" key="2">
    <citation type="submission" date="2018-06" db="EMBL/GenBank/DDBJ databases">
        <authorList>
            <consortium name="Pathogen Informatics"/>
            <person name="Doyle S."/>
        </authorList>
    </citation>
    <scope>NUCLEOTIDE SEQUENCE [LARGE SCALE GENOMIC DNA]</scope>
    <source>
        <strain evidence="3 5">NCTC12239</strain>
    </source>
</reference>
<reference evidence="2 4" key="1">
    <citation type="submission" date="2015-11" db="EMBL/GenBank/DDBJ databases">
        <title>Genomic analysis of 38 Legionella species identifies large and diverse effector repertoires.</title>
        <authorList>
            <person name="Burstein D."/>
            <person name="Amaro F."/>
            <person name="Zusman T."/>
            <person name="Lifshitz Z."/>
            <person name="Cohen O."/>
            <person name="Gilbert J.A."/>
            <person name="Pupko T."/>
            <person name="Shuman H.A."/>
            <person name="Segal G."/>
        </authorList>
    </citation>
    <scope>NUCLEOTIDE SEQUENCE [LARGE SCALE GENOMIC DNA]</scope>
    <source>
        <strain evidence="2 4">ATCC 43877</strain>
    </source>
</reference>
<dbReference type="EC" id="1.3.1.-" evidence="3"/>